<dbReference type="Gramene" id="OE9A025242T2">
    <property type="protein sequence ID" value="OE9A025242C2"/>
    <property type="gene ID" value="OE9A025242"/>
</dbReference>
<feature type="region of interest" description="Disordered" evidence="1">
    <location>
        <begin position="72"/>
        <end position="95"/>
    </location>
</feature>
<evidence type="ECO:0000313" key="2">
    <source>
        <dbReference type="EMBL" id="CAA2972854.1"/>
    </source>
</evidence>
<dbReference type="EMBL" id="CACTIH010002072">
    <property type="protein sequence ID" value="CAA2972854.1"/>
    <property type="molecule type" value="Genomic_DNA"/>
</dbReference>
<dbReference type="OrthoDB" id="1423981at2759"/>
<organism evidence="2 3">
    <name type="scientific">Olea europaea subsp. europaea</name>
    <dbReference type="NCBI Taxonomy" id="158383"/>
    <lineage>
        <taxon>Eukaryota</taxon>
        <taxon>Viridiplantae</taxon>
        <taxon>Streptophyta</taxon>
        <taxon>Embryophyta</taxon>
        <taxon>Tracheophyta</taxon>
        <taxon>Spermatophyta</taxon>
        <taxon>Magnoliopsida</taxon>
        <taxon>eudicotyledons</taxon>
        <taxon>Gunneridae</taxon>
        <taxon>Pentapetalae</taxon>
        <taxon>asterids</taxon>
        <taxon>lamiids</taxon>
        <taxon>Lamiales</taxon>
        <taxon>Oleaceae</taxon>
        <taxon>Oleeae</taxon>
        <taxon>Olea</taxon>
    </lineage>
</organism>
<dbReference type="Proteomes" id="UP000594638">
    <property type="component" value="Unassembled WGS sequence"/>
</dbReference>
<dbReference type="PANTHER" id="PTHR33738">
    <property type="entry name" value="EMB|CAB82975.1"/>
    <property type="match status" value="1"/>
</dbReference>
<dbReference type="Gramene" id="OE9A025242T1">
    <property type="protein sequence ID" value="OE9A025242C1"/>
    <property type="gene ID" value="OE9A025242"/>
</dbReference>
<feature type="compositionally biased region" description="Low complexity" evidence="1">
    <location>
        <begin position="1"/>
        <end position="21"/>
    </location>
</feature>
<name>A0A8S0R2H4_OLEEU</name>
<reference evidence="2 3" key="1">
    <citation type="submission" date="2019-12" db="EMBL/GenBank/DDBJ databases">
        <authorList>
            <person name="Alioto T."/>
            <person name="Alioto T."/>
            <person name="Gomez Garrido J."/>
        </authorList>
    </citation>
    <scope>NUCLEOTIDE SEQUENCE [LARGE SCALE GENOMIC DNA]</scope>
</reference>
<sequence length="155" mass="16926">MEGGKKTQSGSSLTSGLFGSKNPASGSSSGIYGSLFTPPDKVLGQADSYHSLESRKKDNAVNQDWSAMTGFPDNNALINEGQSQSSRSKDVNSYFQEEKTKPCNYSSSIYYGGQDLYTFPESTKGSSFTTFNKYEAEDDSGMASRGNWWQGSLYY</sequence>
<proteinExistence type="predicted"/>
<comment type="caution">
    <text evidence="2">The sequence shown here is derived from an EMBL/GenBank/DDBJ whole genome shotgun (WGS) entry which is preliminary data.</text>
</comment>
<keyword evidence="3" id="KW-1185">Reference proteome</keyword>
<evidence type="ECO:0000313" key="3">
    <source>
        <dbReference type="Proteomes" id="UP000594638"/>
    </source>
</evidence>
<feature type="region of interest" description="Disordered" evidence="1">
    <location>
        <begin position="1"/>
        <end position="32"/>
    </location>
</feature>
<dbReference type="PANTHER" id="PTHR33738:SF1">
    <property type="entry name" value="PLANT_T7H20-70 PROTEIN"/>
    <property type="match status" value="1"/>
</dbReference>
<feature type="compositionally biased region" description="Polar residues" evidence="1">
    <location>
        <begin position="22"/>
        <end position="31"/>
    </location>
</feature>
<gene>
    <name evidence="2" type="ORF">OLEA9_A025242</name>
</gene>
<evidence type="ECO:0000256" key="1">
    <source>
        <dbReference type="SAM" id="MobiDB-lite"/>
    </source>
</evidence>
<dbReference type="AlphaFoldDB" id="A0A8S0R2H4"/>
<accession>A0A8S0R2H4</accession>
<protein>
    <submittedName>
        <fullName evidence="2">Uncharacterized protein</fullName>
    </submittedName>
</protein>
<feature type="compositionally biased region" description="Polar residues" evidence="1">
    <location>
        <begin position="76"/>
        <end position="95"/>
    </location>
</feature>